<keyword evidence="5" id="KW-0777">Teichoic acid biosynthesis</keyword>
<dbReference type="PANTHER" id="PTHR37316">
    <property type="entry name" value="TEICHOIC ACID GLYCEROL-PHOSPHATE PRIMASE"/>
    <property type="match status" value="1"/>
</dbReference>
<dbReference type="InterPro" id="IPR043148">
    <property type="entry name" value="TagF_C"/>
</dbReference>
<proteinExistence type="inferred from homology"/>
<dbReference type="Gene3D" id="3.40.50.11820">
    <property type="match status" value="1"/>
</dbReference>
<gene>
    <name evidence="7" type="ORF">OGZ51_09895</name>
</gene>
<protein>
    <submittedName>
        <fullName evidence="7">CDP-glycerol glycerophosphotransferase family protein</fullName>
    </submittedName>
</protein>
<evidence type="ECO:0000256" key="3">
    <source>
        <dbReference type="ARBA" id="ARBA00022475"/>
    </source>
</evidence>
<dbReference type="GO" id="GO:0019350">
    <property type="term" value="P:teichoic acid biosynthetic process"/>
    <property type="evidence" value="ECO:0007669"/>
    <property type="project" value="UniProtKB-KW"/>
</dbReference>
<dbReference type="GO" id="GO:0005886">
    <property type="term" value="C:plasma membrane"/>
    <property type="evidence" value="ECO:0007669"/>
    <property type="project" value="UniProtKB-SubCell"/>
</dbReference>
<dbReference type="Pfam" id="PF04464">
    <property type="entry name" value="Glyphos_transf"/>
    <property type="match status" value="1"/>
</dbReference>
<keyword evidence="6" id="KW-0472">Membrane</keyword>
<comment type="subcellular location">
    <subcellularLocation>
        <location evidence="1">Cell membrane</location>
        <topology evidence="1">Peripheral membrane protein</topology>
    </subcellularLocation>
</comment>
<organism evidence="7 8">
    <name type="scientific">Lactococcus lactis</name>
    <dbReference type="NCBI Taxonomy" id="1358"/>
    <lineage>
        <taxon>Bacteria</taxon>
        <taxon>Bacillati</taxon>
        <taxon>Bacillota</taxon>
        <taxon>Bacilli</taxon>
        <taxon>Lactobacillales</taxon>
        <taxon>Streptococcaceae</taxon>
        <taxon>Lactococcus</taxon>
    </lineage>
</organism>
<dbReference type="Gene3D" id="3.40.50.12580">
    <property type="match status" value="1"/>
</dbReference>
<keyword evidence="4" id="KW-0808">Transferase</keyword>
<dbReference type="InterPro" id="IPR007554">
    <property type="entry name" value="Glycerophosphate_synth"/>
</dbReference>
<evidence type="ECO:0000256" key="5">
    <source>
        <dbReference type="ARBA" id="ARBA00022944"/>
    </source>
</evidence>
<evidence type="ECO:0000256" key="1">
    <source>
        <dbReference type="ARBA" id="ARBA00004202"/>
    </source>
</evidence>
<evidence type="ECO:0000313" key="7">
    <source>
        <dbReference type="EMBL" id="MDG4984455.1"/>
    </source>
</evidence>
<dbReference type="Proteomes" id="UP001152614">
    <property type="component" value="Unassembled WGS sequence"/>
</dbReference>
<dbReference type="PANTHER" id="PTHR37316:SF3">
    <property type="entry name" value="TEICHOIC ACID GLYCEROL-PHOSPHATE TRANSFERASE"/>
    <property type="match status" value="1"/>
</dbReference>
<dbReference type="GO" id="GO:0047355">
    <property type="term" value="F:CDP-glycerol glycerophosphotransferase activity"/>
    <property type="evidence" value="ECO:0007669"/>
    <property type="project" value="InterPro"/>
</dbReference>
<dbReference type="EMBL" id="JAOWLY010000009">
    <property type="protein sequence ID" value="MDG4984455.1"/>
    <property type="molecule type" value="Genomic_DNA"/>
</dbReference>
<evidence type="ECO:0000256" key="2">
    <source>
        <dbReference type="ARBA" id="ARBA00010488"/>
    </source>
</evidence>
<evidence type="ECO:0000256" key="6">
    <source>
        <dbReference type="ARBA" id="ARBA00023136"/>
    </source>
</evidence>
<dbReference type="AlphaFoldDB" id="A0A9X4S4V0"/>
<comment type="caution">
    <text evidence="7">The sequence shown here is derived from an EMBL/GenBank/DDBJ whole genome shotgun (WGS) entry which is preliminary data.</text>
</comment>
<keyword evidence="3" id="KW-1003">Cell membrane</keyword>
<name>A0A9X4S4V0_9LACT</name>
<evidence type="ECO:0000313" key="8">
    <source>
        <dbReference type="Proteomes" id="UP001152614"/>
    </source>
</evidence>
<dbReference type="SUPFAM" id="SSF53756">
    <property type="entry name" value="UDP-Glycosyltransferase/glycogen phosphorylase"/>
    <property type="match status" value="1"/>
</dbReference>
<sequence>MLVRVKKIYKKLPLGAKLKIRKYVLHRDNSKVKIKGKTLNKIDIEPVGYTDTQLFNKINQFSSKALEKRKNNYKFDMVSRYTEYRNLPIENDTILFETFHGKSMTDNPYALFLEIVKRDKEARYKFIWVLNHNPSMDIQAKRFEGLDNLIFVKLGSDDYIKYLATAKYLINNTSFPPYFVRRKEQKYLNTWHGTPLKTLGKDMKGTMGQHKNLSRNFLQTTHILSPNKFTGDILVKSHDLDGIYQGKIIEEGYPRVDLITNTNANKYKKEILGKVVRLREGKKIALYAPTWRGEVGEVGNITSGLLKKYRIIADNLPENYQLLLKVHPLLYKYIKDINNFANVVIPDELDVCEIMSGVDLLITDYSSVFVDFLVKDKPVILYQYDQDEYLEGRGMYLDLNKLSFPIANTDEEMKVLLHNVDELSSVYKEKQEFVYTQNGVSSQKVVDNLLNNSSDMCVKKVANEQDNILVYCSSPQYFKADFINSLVDQNDNILLWFSGKIDNEAEEFFKKLDKKVKIFFEFESVLFTSYEWCEYQYLMKNNDHYELKEDFHRIFKREIQRSFSEINFSKAYYLGDLQSKHYLSLMEKGLDCPLYIPYNSVESILDYQKAEYFSPKLRTILEQFNRINNVLLSEKSLYESLNIRRNDISYEVLTLSESKAYLIPSEILIRKNIILIFRNNKGKQLQNLLLSFFNDLYDEQRNYIIYASREVENQLKKYDNIYFIPNNIDRELYLHLLANEDVVINFSNAATDKNIAPLIKNKNEKSYLFNYDPLNILSGLSNNNIISLKDSGEYALKVKNFLLQQEINALRG</sequence>
<accession>A0A9X4S4V0</accession>
<reference evidence="7" key="1">
    <citation type="submission" date="2022-10" db="EMBL/GenBank/DDBJ databases">
        <authorList>
            <person name="Turner M.S."/>
            <person name="Huang W."/>
        </authorList>
    </citation>
    <scope>NUCLEOTIDE SEQUENCE</scope>
    <source>
        <strain evidence="7">3</strain>
    </source>
</reference>
<comment type="similarity">
    <text evidence="2">Belongs to the CDP-glycerol glycerophosphotransferase family.</text>
</comment>
<dbReference type="InterPro" id="IPR051612">
    <property type="entry name" value="Teichoic_Acid_Biosynth"/>
</dbReference>
<dbReference type="RefSeq" id="WP_259770981.1">
    <property type="nucleotide sequence ID" value="NZ_RIGG01000008.1"/>
</dbReference>
<evidence type="ECO:0000256" key="4">
    <source>
        <dbReference type="ARBA" id="ARBA00022679"/>
    </source>
</evidence>
<reference evidence="7" key="2">
    <citation type="journal article" date="2023" name="Food Microbiol.">
        <title>Evaluation of the fermentation potential of lactic acid bacteria isolated from herbs, fruits and vegetables as starter cultures in nut-based milk alternatives.</title>
        <authorList>
            <person name="Huang W."/>
            <person name="Dong A."/>
            <person name="Pham H.T."/>
            <person name="Zhou C."/>
            <person name="Huo Z."/>
            <person name="Watjen A.P."/>
            <person name="Prakash S."/>
            <person name="Bang-Berthelsen C.H."/>
            <person name="Turner M.S."/>
        </authorList>
    </citation>
    <scope>NUCLEOTIDE SEQUENCE</scope>
    <source>
        <strain evidence="7">3</strain>
    </source>
</reference>
<dbReference type="InterPro" id="IPR043149">
    <property type="entry name" value="TagF_N"/>
</dbReference>